<evidence type="ECO:0000313" key="13">
    <source>
        <dbReference type="EMBL" id="KAL1514863.1"/>
    </source>
</evidence>
<dbReference type="GO" id="GO:0032259">
    <property type="term" value="P:methylation"/>
    <property type="evidence" value="ECO:0007669"/>
    <property type="project" value="UniProtKB-KW"/>
</dbReference>
<evidence type="ECO:0000313" key="14">
    <source>
        <dbReference type="Proteomes" id="UP001515480"/>
    </source>
</evidence>
<evidence type="ECO:0000256" key="1">
    <source>
        <dbReference type="ARBA" id="ARBA00009059"/>
    </source>
</evidence>
<name>A0AB34J8C1_PRYPA</name>
<dbReference type="EMBL" id="JBGBPQ010000012">
    <property type="protein sequence ID" value="KAL1514863.1"/>
    <property type="molecule type" value="Genomic_DNA"/>
</dbReference>
<dbReference type="EC" id="2.1.1.244" evidence="5"/>
<comment type="caution">
    <text evidence="13">The sequence shown here is derived from an EMBL/GenBank/DDBJ whole genome shotgun (WGS) entry which is preliminary data.</text>
</comment>
<evidence type="ECO:0000256" key="11">
    <source>
        <dbReference type="PIRSR" id="PIRSR016958-1"/>
    </source>
</evidence>
<sequence>MAFWAAAEPTNDGVLSGLGEVHEADTRDSLQFARACMPPRPRGARTRALDVGAGIGRVTGAVLLELCHSVELLDGCDNFVRRARADLSWAGARVERYICQPIQEFTPDAGRYDLIWIQWCIGSLKDDELVALVRKCASALAHGGLIVVKDNCVFDDTEGLIDGRYLIDEDDKTVTRSIQHTEELLCARGGLTLLARAPAELGRDDLQPVINFALVPMQRSEDSNTVGGRMRQALMFLFVVTAGVVVSLVLMRSILSQRSQ</sequence>
<dbReference type="InterPro" id="IPR008576">
    <property type="entry name" value="MeTrfase_NTM1"/>
</dbReference>
<evidence type="ECO:0000256" key="3">
    <source>
        <dbReference type="ARBA" id="ARBA00022679"/>
    </source>
</evidence>
<evidence type="ECO:0000256" key="4">
    <source>
        <dbReference type="ARBA" id="ARBA00022691"/>
    </source>
</evidence>
<keyword evidence="14" id="KW-1185">Reference proteome</keyword>
<keyword evidence="12" id="KW-1133">Transmembrane helix</keyword>
<evidence type="ECO:0000256" key="10">
    <source>
        <dbReference type="ARBA" id="ARBA00048167"/>
    </source>
</evidence>
<evidence type="ECO:0000256" key="2">
    <source>
        <dbReference type="ARBA" id="ARBA00022603"/>
    </source>
</evidence>
<evidence type="ECO:0000256" key="9">
    <source>
        <dbReference type="ARBA" id="ARBA00047885"/>
    </source>
</evidence>
<dbReference type="PANTHER" id="PTHR12753">
    <property type="entry name" value="AD-003 - RELATED"/>
    <property type="match status" value="1"/>
</dbReference>
<keyword evidence="4 11" id="KW-0949">S-adenosyl-L-methionine</keyword>
<dbReference type="CDD" id="cd02440">
    <property type="entry name" value="AdoMet_MTases"/>
    <property type="match status" value="1"/>
</dbReference>
<dbReference type="PANTHER" id="PTHR12753:SF0">
    <property type="entry name" value="ALPHA N-TERMINAL PROTEIN METHYLTRANSFERASE 1"/>
    <property type="match status" value="1"/>
</dbReference>
<comment type="catalytic activity">
    <reaction evidence="9">
        <text>N-terminal L-prolyl-L-prolyl-L-lysyl-[protein] + 2 S-adenosyl-L-methionine = N-terminal N,N-dimethyl-L-prolyl-L-prolyl-L-lysyl-[protein] + 2 S-adenosyl-L-homocysteine + 2 H(+)</text>
        <dbReference type="Rhea" id="RHEA:54736"/>
        <dbReference type="Rhea" id="RHEA-COMP:13787"/>
        <dbReference type="Rhea" id="RHEA-COMP:13974"/>
        <dbReference type="ChEBI" id="CHEBI:15378"/>
        <dbReference type="ChEBI" id="CHEBI:57856"/>
        <dbReference type="ChEBI" id="CHEBI:59789"/>
        <dbReference type="ChEBI" id="CHEBI:138059"/>
        <dbReference type="ChEBI" id="CHEBI:138318"/>
        <dbReference type="EC" id="2.1.1.244"/>
    </reaction>
</comment>
<feature type="transmembrane region" description="Helical" evidence="12">
    <location>
        <begin position="233"/>
        <end position="255"/>
    </location>
</feature>
<comment type="catalytic activity">
    <reaction evidence="8">
        <text>N-terminal L-seryl-L-prolyl-L-lysyl-[protein] + 3 S-adenosyl-L-methionine = N-terminal N,N,N-trimethyl-L-seryl-L-prolyl-L-lysyl-[protein] + 3 S-adenosyl-L-homocysteine + 3 H(+)</text>
        <dbReference type="Rhea" id="RHEA:54724"/>
        <dbReference type="Rhea" id="RHEA-COMP:13789"/>
        <dbReference type="Rhea" id="RHEA-COMP:13973"/>
        <dbReference type="ChEBI" id="CHEBI:15378"/>
        <dbReference type="ChEBI" id="CHEBI:57856"/>
        <dbReference type="ChEBI" id="CHEBI:59789"/>
        <dbReference type="ChEBI" id="CHEBI:138061"/>
        <dbReference type="ChEBI" id="CHEBI:138317"/>
        <dbReference type="EC" id="2.1.1.244"/>
    </reaction>
</comment>
<evidence type="ECO:0000256" key="12">
    <source>
        <dbReference type="SAM" id="Phobius"/>
    </source>
</evidence>
<keyword evidence="12" id="KW-0472">Membrane</keyword>
<reference evidence="13 14" key="1">
    <citation type="journal article" date="2024" name="Science">
        <title>Giant polyketide synthase enzymes in the biosynthesis of giant marine polyether toxins.</title>
        <authorList>
            <person name="Fallon T.R."/>
            <person name="Shende V.V."/>
            <person name="Wierzbicki I.H."/>
            <person name="Pendleton A.L."/>
            <person name="Watervoot N.F."/>
            <person name="Auber R.P."/>
            <person name="Gonzalez D.J."/>
            <person name="Wisecaver J.H."/>
            <person name="Moore B.S."/>
        </authorList>
    </citation>
    <scope>NUCLEOTIDE SEQUENCE [LARGE SCALE GENOMIC DNA]</scope>
    <source>
        <strain evidence="13 14">12B1</strain>
    </source>
</reference>
<comment type="catalytic activity">
    <reaction evidence="10">
        <text>N-terminal L-alanyl-L-prolyl-L-lysyl-[protein] + 3 S-adenosyl-L-methionine = N-terminal N,N,N-trimethyl-L-alanyl-L-prolyl-L-lysyl-[protein] + 3 S-adenosyl-L-homocysteine + 3 H(+)</text>
        <dbReference type="Rhea" id="RHEA:54712"/>
        <dbReference type="Rhea" id="RHEA-COMP:13785"/>
        <dbReference type="Rhea" id="RHEA-COMP:13971"/>
        <dbReference type="ChEBI" id="CHEBI:15378"/>
        <dbReference type="ChEBI" id="CHEBI:57856"/>
        <dbReference type="ChEBI" id="CHEBI:59789"/>
        <dbReference type="ChEBI" id="CHEBI:138057"/>
        <dbReference type="ChEBI" id="CHEBI:138315"/>
        <dbReference type="EC" id="2.1.1.244"/>
    </reaction>
</comment>
<keyword evidence="2" id="KW-0489">Methyltransferase</keyword>
<keyword evidence="12" id="KW-0812">Transmembrane</keyword>
<dbReference type="Gene3D" id="3.40.50.150">
    <property type="entry name" value="Vaccinia Virus protein VP39"/>
    <property type="match status" value="1"/>
</dbReference>
<dbReference type="AlphaFoldDB" id="A0AB34J8C1"/>
<protein>
    <recommendedName>
        <fullName evidence="6">Alpha N-terminal protein methyltransferase 1</fullName>
        <ecNumber evidence="5">2.1.1.244</ecNumber>
    </recommendedName>
    <alternativeName>
        <fullName evidence="7">X-Pro-Lys N-terminal protein methyltransferase 1</fullName>
    </alternativeName>
</protein>
<feature type="binding site" evidence="11">
    <location>
        <position position="57"/>
    </location>
    <ligand>
        <name>S-adenosyl-L-methionine</name>
        <dbReference type="ChEBI" id="CHEBI:59789"/>
    </ligand>
</feature>
<dbReference type="InterPro" id="IPR029063">
    <property type="entry name" value="SAM-dependent_MTases_sf"/>
</dbReference>
<dbReference type="Pfam" id="PF05891">
    <property type="entry name" value="Methyltransf_PK"/>
    <property type="match status" value="1"/>
</dbReference>
<evidence type="ECO:0000256" key="7">
    <source>
        <dbReference type="ARBA" id="ARBA00043129"/>
    </source>
</evidence>
<comment type="similarity">
    <text evidence="1">Belongs to the methyltransferase superfamily. NTM1 family.</text>
</comment>
<proteinExistence type="inferred from homology"/>
<dbReference type="GO" id="GO:0005737">
    <property type="term" value="C:cytoplasm"/>
    <property type="evidence" value="ECO:0007669"/>
    <property type="project" value="TreeGrafter"/>
</dbReference>
<feature type="binding site" evidence="11">
    <location>
        <position position="52"/>
    </location>
    <ligand>
        <name>S-adenosyl-L-methionine</name>
        <dbReference type="ChEBI" id="CHEBI:59789"/>
    </ligand>
</feature>
<dbReference type="Proteomes" id="UP001515480">
    <property type="component" value="Unassembled WGS sequence"/>
</dbReference>
<keyword evidence="3" id="KW-0808">Transferase</keyword>
<dbReference type="GO" id="GO:0071885">
    <property type="term" value="F:N-terminal protein N-methyltransferase activity"/>
    <property type="evidence" value="ECO:0007669"/>
    <property type="project" value="UniProtKB-EC"/>
</dbReference>
<accession>A0AB34J8C1</accession>
<dbReference type="SUPFAM" id="SSF53335">
    <property type="entry name" value="S-adenosyl-L-methionine-dependent methyltransferases"/>
    <property type="match status" value="1"/>
</dbReference>
<dbReference type="PIRSF" id="PIRSF016958">
    <property type="entry name" value="DUF858_MeTrfase_lik"/>
    <property type="match status" value="1"/>
</dbReference>
<organism evidence="13 14">
    <name type="scientific">Prymnesium parvum</name>
    <name type="common">Toxic golden alga</name>
    <dbReference type="NCBI Taxonomy" id="97485"/>
    <lineage>
        <taxon>Eukaryota</taxon>
        <taxon>Haptista</taxon>
        <taxon>Haptophyta</taxon>
        <taxon>Prymnesiophyceae</taxon>
        <taxon>Prymnesiales</taxon>
        <taxon>Prymnesiaceae</taxon>
        <taxon>Prymnesium</taxon>
    </lineage>
</organism>
<feature type="binding site" evidence="11">
    <location>
        <position position="118"/>
    </location>
    <ligand>
        <name>S-adenosyl-L-methionine</name>
        <dbReference type="ChEBI" id="CHEBI:59789"/>
    </ligand>
</feature>
<evidence type="ECO:0000256" key="5">
    <source>
        <dbReference type="ARBA" id="ARBA00039112"/>
    </source>
</evidence>
<evidence type="ECO:0000256" key="6">
    <source>
        <dbReference type="ARBA" id="ARBA00039449"/>
    </source>
</evidence>
<evidence type="ECO:0000256" key="8">
    <source>
        <dbReference type="ARBA" id="ARBA00047306"/>
    </source>
</evidence>
<gene>
    <name evidence="13" type="ORF">AB1Y20_003947</name>
</gene>
<feature type="binding site" evidence="11">
    <location>
        <begin position="102"/>
        <end position="103"/>
    </location>
    <ligand>
        <name>S-adenosyl-L-methionine</name>
        <dbReference type="ChEBI" id="CHEBI:59789"/>
    </ligand>
</feature>